<dbReference type="InterPro" id="IPR014757">
    <property type="entry name" value="Tscrpt_reg_IclR_C"/>
</dbReference>
<keyword evidence="2" id="KW-0238">DNA-binding</keyword>
<name>A0ABP6YEJ3_9PSEU</name>
<dbReference type="Proteomes" id="UP001500689">
    <property type="component" value="Unassembled WGS sequence"/>
</dbReference>
<dbReference type="SMART" id="SM00346">
    <property type="entry name" value="HTH_ICLR"/>
    <property type="match status" value="1"/>
</dbReference>
<evidence type="ECO:0000259" key="4">
    <source>
        <dbReference type="PROSITE" id="PS51077"/>
    </source>
</evidence>
<organism evidence="6 7">
    <name type="scientific">Amycolatopsis ultiminotia</name>
    <dbReference type="NCBI Taxonomy" id="543629"/>
    <lineage>
        <taxon>Bacteria</taxon>
        <taxon>Bacillati</taxon>
        <taxon>Actinomycetota</taxon>
        <taxon>Actinomycetes</taxon>
        <taxon>Pseudonocardiales</taxon>
        <taxon>Pseudonocardiaceae</taxon>
        <taxon>Amycolatopsis</taxon>
    </lineage>
</organism>
<dbReference type="PANTHER" id="PTHR30136">
    <property type="entry name" value="HELIX-TURN-HELIX TRANSCRIPTIONAL REGULATOR, ICLR FAMILY"/>
    <property type="match status" value="1"/>
</dbReference>
<protein>
    <submittedName>
        <fullName evidence="6">IclR family transcriptional regulator</fullName>
    </submittedName>
</protein>
<dbReference type="InterPro" id="IPR036388">
    <property type="entry name" value="WH-like_DNA-bd_sf"/>
</dbReference>
<comment type="caution">
    <text evidence="6">The sequence shown here is derived from an EMBL/GenBank/DDBJ whole genome shotgun (WGS) entry which is preliminary data.</text>
</comment>
<sequence length="243" mass="25793">MDILGMFTEERAVVSGAEVAEQLGTSRSTAYRYLQSLVTNRFLEEAPAGGFRLGLRVLELARVARRAFGLSDVAMPVMQRLAAQARESVLLTRRSGDLVVCLDRAESVAHSVRISYERGSVLPLNAGASALALLAWEEPATLRDLLGRAQLSSFTPNTVTDVDALVKRLEKIRRAGYSVTRGELDNEVLGVAAPIRDESGGVVAALSVAAIAARVPASRQPGIVAAVRAAAGEISERLITVAG</sequence>
<dbReference type="EMBL" id="BAAAZN010000025">
    <property type="protein sequence ID" value="GAA3581303.1"/>
    <property type="molecule type" value="Genomic_DNA"/>
</dbReference>
<dbReference type="InterPro" id="IPR005471">
    <property type="entry name" value="Tscrpt_reg_IclR_N"/>
</dbReference>
<dbReference type="InterPro" id="IPR036390">
    <property type="entry name" value="WH_DNA-bd_sf"/>
</dbReference>
<evidence type="ECO:0000259" key="5">
    <source>
        <dbReference type="PROSITE" id="PS51078"/>
    </source>
</evidence>
<dbReference type="PROSITE" id="PS51077">
    <property type="entry name" value="HTH_ICLR"/>
    <property type="match status" value="1"/>
</dbReference>
<dbReference type="InterPro" id="IPR050707">
    <property type="entry name" value="HTH_MetabolicPath_Reg"/>
</dbReference>
<dbReference type="Gene3D" id="1.10.10.10">
    <property type="entry name" value="Winged helix-like DNA-binding domain superfamily/Winged helix DNA-binding domain"/>
    <property type="match status" value="1"/>
</dbReference>
<feature type="domain" description="HTH iclR-type" evidence="4">
    <location>
        <begin position="1"/>
        <end position="55"/>
    </location>
</feature>
<dbReference type="SUPFAM" id="SSF55781">
    <property type="entry name" value="GAF domain-like"/>
    <property type="match status" value="1"/>
</dbReference>
<evidence type="ECO:0000256" key="3">
    <source>
        <dbReference type="ARBA" id="ARBA00023163"/>
    </source>
</evidence>
<evidence type="ECO:0000256" key="1">
    <source>
        <dbReference type="ARBA" id="ARBA00023015"/>
    </source>
</evidence>
<reference evidence="7" key="1">
    <citation type="journal article" date="2019" name="Int. J. Syst. Evol. Microbiol.">
        <title>The Global Catalogue of Microorganisms (GCM) 10K type strain sequencing project: providing services to taxonomists for standard genome sequencing and annotation.</title>
        <authorList>
            <consortium name="The Broad Institute Genomics Platform"/>
            <consortium name="The Broad Institute Genome Sequencing Center for Infectious Disease"/>
            <person name="Wu L."/>
            <person name="Ma J."/>
        </authorList>
    </citation>
    <scope>NUCLEOTIDE SEQUENCE [LARGE SCALE GENOMIC DNA]</scope>
    <source>
        <strain evidence="7">JCM 16898</strain>
    </source>
</reference>
<accession>A0ABP6YEJ3</accession>
<dbReference type="PROSITE" id="PS51078">
    <property type="entry name" value="ICLR_ED"/>
    <property type="match status" value="1"/>
</dbReference>
<keyword evidence="7" id="KW-1185">Reference proteome</keyword>
<feature type="domain" description="IclR-ED" evidence="5">
    <location>
        <begin position="56"/>
        <end position="240"/>
    </location>
</feature>
<dbReference type="Pfam" id="PF01614">
    <property type="entry name" value="IclR_C"/>
    <property type="match status" value="1"/>
</dbReference>
<dbReference type="InterPro" id="IPR029016">
    <property type="entry name" value="GAF-like_dom_sf"/>
</dbReference>
<evidence type="ECO:0000256" key="2">
    <source>
        <dbReference type="ARBA" id="ARBA00023125"/>
    </source>
</evidence>
<dbReference type="Pfam" id="PF09339">
    <property type="entry name" value="HTH_IclR"/>
    <property type="match status" value="1"/>
</dbReference>
<gene>
    <name evidence="6" type="ORF">GCM10022222_77510</name>
</gene>
<evidence type="ECO:0000313" key="7">
    <source>
        <dbReference type="Proteomes" id="UP001500689"/>
    </source>
</evidence>
<proteinExistence type="predicted"/>
<dbReference type="PANTHER" id="PTHR30136:SF35">
    <property type="entry name" value="HTH-TYPE TRANSCRIPTIONAL REGULATOR RV1719"/>
    <property type="match status" value="1"/>
</dbReference>
<dbReference type="SUPFAM" id="SSF46785">
    <property type="entry name" value="Winged helix' DNA-binding domain"/>
    <property type="match status" value="1"/>
</dbReference>
<keyword evidence="1" id="KW-0805">Transcription regulation</keyword>
<dbReference type="Gene3D" id="3.30.450.40">
    <property type="match status" value="1"/>
</dbReference>
<evidence type="ECO:0000313" key="6">
    <source>
        <dbReference type="EMBL" id="GAA3581303.1"/>
    </source>
</evidence>
<keyword evidence="3" id="KW-0804">Transcription</keyword>